<reference evidence="2" key="1">
    <citation type="journal article" date="2020" name="Stud. Mycol.">
        <title>101 Dothideomycetes genomes: a test case for predicting lifestyles and emergence of pathogens.</title>
        <authorList>
            <person name="Haridas S."/>
            <person name="Albert R."/>
            <person name="Binder M."/>
            <person name="Bloem J."/>
            <person name="Labutti K."/>
            <person name="Salamov A."/>
            <person name="Andreopoulos B."/>
            <person name="Baker S."/>
            <person name="Barry K."/>
            <person name="Bills G."/>
            <person name="Bluhm B."/>
            <person name="Cannon C."/>
            <person name="Castanera R."/>
            <person name="Culley D."/>
            <person name="Daum C."/>
            <person name="Ezra D."/>
            <person name="Gonzalez J."/>
            <person name="Henrissat B."/>
            <person name="Kuo A."/>
            <person name="Liang C."/>
            <person name="Lipzen A."/>
            <person name="Lutzoni F."/>
            <person name="Magnuson J."/>
            <person name="Mondo S."/>
            <person name="Nolan M."/>
            <person name="Ohm R."/>
            <person name="Pangilinan J."/>
            <person name="Park H.-J."/>
            <person name="Ramirez L."/>
            <person name="Alfaro M."/>
            <person name="Sun H."/>
            <person name="Tritt A."/>
            <person name="Yoshinaga Y."/>
            <person name="Zwiers L.-H."/>
            <person name="Turgeon B."/>
            <person name="Goodwin S."/>
            <person name="Spatafora J."/>
            <person name="Crous P."/>
            <person name="Grigoriev I."/>
        </authorList>
    </citation>
    <scope>NUCLEOTIDE SEQUENCE</scope>
    <source>
        <strain evidence="2">CBS 113979</strain>
    </source>
</reference>
<accession>A0A6G1GZM6</accession>
<organism evidence="2 3">
    <name type="scientific">Aulographum hederae CBS 113979</name>
    <dbReference type="NCBI Taxonomy" id="1176131"/>
    <lineage>
        <taxon>Eukaryota</taxon>
        <taxon>Fungi</taxon>
        <taxon>Dikarya</taxon>
        <taxon>Ascomycota</taxon>
        <taxon>Pezizomycotina</taxon>
        <taxon>Dothideomycetes</taxon>
        <taxon>Pleosporomycetidae</taxon>
        <taxon>Aulographales</taxon>
        <taxon>Aulographaceae</taxon>
    </lineage>
</organism>
<sequence>MAASASTRVAVKSPHVSDASLQPFLADSFDPADYLNSVLPSLSTSSNQNQNSRPQNLPSVPLGDLSSRTQSLLSQLNAQTTHLSTILTQLTDDILRSGGRLAYEVEVLRGEAIGLSESFNDTLQVDIKRFNPSGISTLPISPIAEDGSVRSPSIAAPPVVSQAPTPKPSSQPPDLTHLQTLTLVRARLDKVISTFGSALNWPLPPSELSHGIPSSIISVSAPSDSTAGNDSQAREAKGKEFMDKTRSEISDLLASGHIDDGSEGDKYATAQAKIEELRDLAGVWKGTAEEKARLRFVESLVKLAEEKQRARRGDDTAPSRSETPKRGMAAASRPSTEERSRGGVWDGLRGLRDNIYME</sequence>
<protein>
    <submittedName>
        <fullName evidence="2">Uncharacterized protein</fullName>
    </submittedName>
</protein>
<name>A0A6G1GZM6_9PEZI</name>
<dbReference type="EMBL" id="ML977158">
    <property type="protein sequence ID" value="KAF1986247.1"/>
    <property type="molecule type" value="Genomic_DNA"/>
</dbReference>
<feature type="region of interest" description="Disordered" evidence="1">
    <location>
        <begin position="306"/>
        <end position="358"/>
    </location>
</feature>
<feature type="region of interest" description="Disordered" evidence="1">
    <location>
        <begin position="40"/>
        <end position="64"/>
    </location>
</feature>
<dbReference type="AlphaFoldDB" id="A0A6G1GZM6"/>
<dbReference type="Proteomes" id="UP000800041">
    <property type="component" value="Unassembled WGS sequence"/>
</dbReference>
<keyword evidence="3" id="KW-1185">Reference proteome</keyword>
<feature type="compositionally biased region" description="Basic and acidic residues" evidence="1">
    <location>
        <begin position="306"/>
        <end position="325"/>
    </location>
</feature>
<feature type="region of interest" description="Disordered" evidence="1">
    <location>
        <begin position="219"/>
        <end position="242"/>
    </location>
</feature>
<dbReference type="OrthoDB" id="5413829at2759"/>
<evidence type="ECO:0000313" key="3">
    <source>
        <dbReference type="Proteomes" id="UP000800041"/>
    </source>
</evidence>
<feature type="region of interest" description="Disordered" evidence="1">
    <location>
        <begin position="148"/>
        <end position="174"/>
    </location>
</feature>
<proteinExistence type="predicted"/>
<evidence type="ECO:0000313" key="2">
    <source>
        <dbReference type="EMBL" id="KAF1986247.1"/>
    </source>
</evidence>
<dbReference type="Gene3D" id="6.10.250.2790">
    <property type="match status" value="1"/>
</dbReference>
<gene>
    <name evidence="2" type="ORF">K402DRAFT_333109</name>
</gene>
<feature type="compositionally biased region" description="Basic and acidic residues" evidence="1">
    <location>
        <begin position="232"/>
        <end position="242"/>
    </location>
</feature>
<evidence type="ECO:0000256" key="1">
    <source>
        <dbReference type="SAM" id="MobiDB-lite"/>
    </source>
</evidence>